<dbReference type="Gene3D" id="3.90.1140.10">
    <property type="entry name" value="Cyclic phosphodiesterase"/>
    <property type="match status" value="1"/>
</dbReference>
<keyword evidence="1 5" id="KW-0540">Nuclease</keyword>
<keyword evidence="2 5" id="KW-0378">Hydrolase</keyword>
<proteinExistence type="inferred from homology"/>
<evidence type="ECO:0000256" key="2">
    <source>
        <dbReference type="ARBA" id="ARBA00022801"/>
    </source>
</evidence>
<protein>
    <recommendedName>
        <fullName evidence="5">U6 snRNA phosphodiesterase</fullName>
        <ecNumber evidence="5">3.1.4.-</ecNumber>
    </recommendedName>
</protein>
<evidence type="ECO:0000256" key="6">
    <source>
        <dbReference type="SAM" id="MobiDB-lite"/>
    </source>
</evidence>
<evidence type="ECO:0000313" key="8">
    <source>
        <dbReference type="Proteomes" id="UP001610728"/>
    </source>
</evidence>
<dbReference type="Proteomes" id="UP001610728">
    <property type="component" value="Unassembled WGS sequence"/>
</dbReference>
<comment type="function">
    <text evidence="5">Phosphodiesterase responsible for the U6 snRNA 3' end processing. Acts as an exoribonuclease (RNase) responsible for trimming the poly(U) tract of the last nucleotides in the pre-U6 snRNA molecule, leading to the formation of mature U6 snRNA.</text>
</comment>
<comment type="caution">
    <text evidence="7">The sequence shown here is derived from an EMBL/GenBank/DDBJ whole genome shotgun (WGS) entry which is preliminary data.</text>
</comment>
<keyword evidence="4 5" id="KW-0539">Nucleus</keyword>
<evidence type="ECO:0000256" key="3">
    <source>
        <dbReference type="ARBA" id="ARBA00023239"/>
    </source>
</evidence>
<dbReference type="HAMAP" id="MF_03040">
    <property type="entry name" value="USB1"/>
    <property type="match status" value="1"/>
</dbReference>
<reference evidence="7 8" key="1">
    <citation type="submission" date="2020-05" db="EMBL/GenBank/DDBJ databases">
        <title>Ceratocystis lukuohia genome.</title>
        <authorList>
            <person name="Harrington T.C."/>
            <person name="Kim K."/>
            <person name="Mayers C.G."/>
        </authorList>
    </citation>
    <scope>NUCLEOTIDE SEQUENCE [LARGE SCALE GENOMIC DNA]</scope>
    <source>
        <strain evidence="7 8">C4212</strain>
    </source>
</reference>
<evidence type="ECO:0000256" key="4">
    <source>
        <dbReference type="ARBA" id="ARBA00023242"/>
    </source>
</evidence>
<keyword evidence="8" id="KW-1185">Reference proteome</keyword>
<evidence type="ECO:0000313" key="7">
    <source>
        <dbReference type="EMBL" id="KAL2891476.1"/>
    </source>
</evidence>
<name>A0ABR4MT59_9PEZI</name>
<comment type="subcellular location">
    <subcellularLocation>
        <location evidence="5">Nucleus</location>
    </subcellularLocation>
</comment>
<keyword evidence="3" id="KW-0456">Lyase</keyword>
<dbReference type="EC" id="3.1.4.-" evidence="5"/>
<dbReference type="InterPro" id="IPR027521">
    <property type="entry name" value="Usb1"/>
</dbReference>
<comment type="similarity">
    <text evidence="5">Belongs to the 2H phosphoesterase superfamily. USB1 family.</text>
</comment>
<evidence type="ECO:0000256" key="5">
    <source>
        <dbReference type="HAMAP-Rule" id="MF_03040"/>
    </source>
</evidence>
<accession>A0ABR4MT59</accession>
<feature type="region of interest" description="Disordered" evidence="6">
    <location>
        <begin position="1"/>
        <end position="45"/>
    </location>
</feature>
<dbReference type="EMBL" id="JABSNW010000001">
    <property type="protein sequence ID" value="KAL2891476.1"/>
    <property type="molecule type" value="Genomic_DNA"/>
</dbReference>
<dbReference type="PANTHER" id="PTHR13522:SF3">
    <property type="entry name" value="U6 SNRNA PHOSPHODIESTERASE 1"/>
    <property type="match status" value="1"/>
</dbReference>
<dbReference type="Pfam" id="PF09749">
    <property type="entry name" value="HVSL"/>
    <property type="match status" value="1"/>
</dbReference>
<gene>
    <name evidence="5" type="primary">USB1</name>
    <name evidence="7" type="ORF">HOO65_010834</name>
</gene>
<evidence type="ECO:0000256" key="1">
    <source>
        <dbReference type="ARBA" id="ARBA00022722"/>
    </source>
</evidence>
<organism evidence="7 8">
    <name type="scientific">Ceratocystis lukuohia</name>
    <dbReference type="NCBI Taxonomy" id="2019550"/>
    <lineage>
        <taxon>Eukaryota</taxon>
        <taxon>Fungi</taxon>
        <taxon>Dikarya</taxon>
        <taxon>Ascomycota</taxon>
        <taxon>Pezizomycotina</taxon>
        <taxon>Sordariomycetes</taxon>
        <taxon>Hypocreomycetidae</taxon>
        <taxon>Microascales</taxon>
        <taxon>Ceratocystidaceae</taxon>
        <taxon>Ceratocystis</taxon>
    </lineage>
</organism>
<sequence length="330" mass="36259">MPLVNYSDSDSDSDSGSGSGSSHEARLSQPPAKKQRTALNKAATVPPLPPNFLDLYASSVRTSAVDDPALHQGRKRQIPHVAGNWPSHLYIEWHPTTQQHHLLASLLKRITPLLRKDIKLHSLIESDLGAILPLHISLSRPIVFNTAQKDRFLDAITADIQASRMLPVLGLTQLYALSFMVSPYRLYWYTSPDSARTFLVLSVSSRRPASNEPSNTQLTALLSRCNSTVQSFGQPALYALKDQESAKVDIEANISGTASVDSSAFHVSIAWTFDVPSQEVKQRSCAFFDNEFSEVKDWKLDVGSVKAKIGNIITTILLGDTSATPDSLFM</sequence>
<dbReference type="PANTHER" id="PTHR13522">
    <property type="entry name" value="U6 SNRNA PHOSPHODIESTERASE 1"/>
    <property type="match status" value="1"/>
</dbReference>
<feature type="active site" description="Proton donor/acceptor" evidence="5">
    <location>
        <position position="135"/>
    </location>
</feature>
<dbReference type="RefSeq" id="XP_070862656.1">
    <property type="nucleotide sequence ID" value="XM_071005973.1"/>
</dbReference>
<feature type="active site" description="Proton donor/acceptor" evidence="5">
    <location>
        <position position="266"/>
    </location>
</feature>
<dbReference type="GeneID" id="98115080"/>